<feature type="transmembrane region" description="Helical" evidence="13">
    <location>
        <begin position="167"/>
        <end position="191"/>
    </location>
</feature>
<dbReference type="GO" id="GO:0005886">
    <property type="term" value="C:plasma membrane"/>
    <property type="evidence" value="ECO:0007669"/>
    <property type="project" value="UniProtKB-SubCell"/>
</dbReference>
<reference evidence="14 15" key="1">
    <citation type="submission" date="2009-02" db="EMBL/GenBank/DDBJ databases">
        <authorList>
            <person name="Fulton L."/>
            <person name="Clifton S."/>
            <person name="Fulton B."/>
            <person name="Xu J."/>
            <person name="Minx P."/>
            <person name="Pepin K.H."/>
            <person name="Johnson M."/>
            <person name="Bhonagiri V."/>
            <person name="Nash W.E."/>
            <person name="Mardis E.R."/>
            <person name="Wilson R.K."/>
        </authorList>
    </citation>
    <scope>NUCLEOTIDE SEQUENCE [LARGE SCALE GENOMIC DNA]</scope>
    <source>
        <strain evidence="14 15">DSM 16841</strain>
    </source>
</reference>
<dbReference type="GO" id="GO:0015297">
    <property type="term" value="F:antiporter activity"/>
    <property type="evidence" value="ECO:0007669"/>
    <property type="project" value="UniProtKB-KW"/>
</dbReference>
<dbReference type="GeneID" id="75160592"/>
<feature type="transmembrane region" description="Helical" evidence="13">
    <location>
        <begin position="12"/>
        <end position="35"/>
    </location>
</feature>
<dbReference type="InterPro" id="IPR050222">
    <property type="entry name" value="MATE_MdtK"/>
</dbReference>
<keyword evidence="5" id="KW-0813">Transport</keyword>
<dbReference type="PIRSF" id="PIRSF006603">
    <property type="entry name" value="DinF"/>
    <property type="match status" value="1"/>
</dbReference>
<evidence type="ECO:0000256" key="11">
    <source>
        <dbReference type="ARBA" id="ARBA00023136"/>
    </source>
</evidence>
<feature type="transmembrane region" description="Helical" evidence="13">
    <location>
        <begin position="263"/>
        <end position="280"/>
    </location>
</feature>
<feature type="transmembrane region" description="Helical" evidence="13">
    <location>
        <begin position="394"/>
        <end position="412"/>
    </location>
</feature>
<keyword evidence="10" id="KW-0406">Ion transport</keyword>
<comment type="caution">
    <text evidence="14">The sequence shown here is derived from an EMBL/GenBank/DDBJ whole genome shotgun (WGS) entry which is preliminary data.</text>
</comment>
<accession>C0FXM8</accession>
<evidence type="ECO:0000313" key="15">
    <source>
        <dbReference type="Proteomes" id="UP000003561"/>
    </source>
</evidence>
<feature type="transmembrane region" description="Helical" evidence="13">
    <location>
        <begin position="418"/>
        <end position="436"/>
    </location>
</feature>
<evidence type="ECO:0000256" key="8">
    <source>
        <dbReference type="ARBA" id="ARBA00022692"/>
    </source>
</evidence>
<feature type="transmembrane region" description="Helical" evidence="13">
    <location>
        <begin position="239"/>
        <end position="257"/>
    </location>
</feature>
<reference evidence="14 15" key="2">
    <citation type="submission" date="2009-03" db="EMBL/GenBank/DDBJ databases">
        <title>Draft genome sequence of Roseburia inulinivorans (DSM 16841).</title>
        <authorList>
            <person name="Sudarsanam P."/>
            <person name="Ley R."/>
            <person name="Guruge J."/>
            <person name="Turnbaugh P.J."/>
            <person name="Mahowald M."/>
            <person name="Liep D."/>
            <person name="Gordon J."/>
        </authorList>
    </citation>
    <scope>NUCLEOTIDE SEQUENCE [LARGE SCALE GENOMIC DNA]</scope>
    <source>
        <strain evidence="14 15">DSM 16841</strain>
    </source>
</reference>
<keyword evidence="11 13" id="KW-0472">Membrane</keyword>
<feature type="transmembrane region" description="Helical" evidence="13">
    <location>
        <begin position="362"/>
        <end position="382"/>
    </location>
</feature>
<keyword evidence="8 13" id="KW-0812">Transmembrane</keyword>
<dbReference type="eggNOG" id="COG0534">
    <property type="taxonomic scope" value="Bacteria"/>
</dbReference>
<comment type="similarity">
    <text evidence="3">Belongs to the multi antimicrobial extrusion (MATE) (TC 2.A.66.1) family.</text>
</comment>
<feature type="transmembrane region" description="Helical" evidence="13">
    <location>
        <begin position="137"/>
        <end position="155"/>
    </location>
</feature>
<dbReference type="GO" id="GO:0006811">
    <property type="term" value="P:monoatomic ion transport"/>
    <property type="evidence" value="ECO:0007669"/>
    <property type="project" value="UniProtKB-KW"/>
</dbReference>
<dbReference type="PANTHER" id="PTHR43298">
    <property type="entry name" value="MULTIDRUG RESISTANCE PROTEIN NORM-RELATED"/>
    <property type="match status" value="1"/>
</dbReference>
<dbReference type="InterPro" id="IPR048279">
    <property type="entry name" value="MdtK-like"/>
</dbReference>
<name>C0FXM8_9FIRM</name>
<proteinExistence type="inferred from homology"/>
<comment type="subcellular location">
    <subcellularLocation>
        <location evidence="2">Cell membrane</location>
        <topology evidence="2">Multi-pass membrane protein</topology>
    </subcellularLocation>
</comment>
<evidence type="ECO:0000256" key="4">
    <source>
        <dbReference type="ARBA" id="ARBA00020268"/>
    </source>
</evidence>
<evidence type="ECO:0000256" key="5">
    <source>
        <dbReference type="ARBA" id="ARBA00022448"/>
    </source>
</evidence>
<dbReference type="AlphaFoldDB" id="C0FXM8"/>
<protein>
    <recommendedName>
        <fullName evidence="4">Probable multidrug resistance protein NorM</fullName>
    </recommendedName>
    <alternativeName>
        <fullName evidence="12">Multidrug-efflux transporter</fullName>
    </alternativeName>
</protein>
<evidence type="ECO:0000256" key="7">
    <source>
        <dbReference type="ARBA" id="ARBA00022475"/>
    </source>
</evidence>
<evidence type="ECO:0000256" key="3">
    <source>
        <dbReference type="ARBA" id="ARBA00010199"/>
    </source>
</evidence>
<evidence type="ECO:0000256" key="6">
    <source>
        <dbReference type="ARBA" id="ARBA00022449"/>
    </source>
</evidence>
<dbReference type="NCBIfam" id="TIGR00797">
    <property type="entry name" value="matE"/>
    <property type="match status" value="1"/>
</dbReference>
<dbReference type="GO" id="GO:0042910">
    <property type="term" value="F:xenobiotic transmembrane transporter activity"/>
    <property type="evidence" value="ECO:0007669"/>
    <property type="project" value="InterPro"/>
</dbReference>
<evidence type="ECO:0000256" key="10">
    <source>
        <dbReference type="ARBA" id="ARBA00023065"/>
    </source>
</evidence>
<feature type="transmembrane region" description="Helical" evidence="13">
    <location>
        <begin position="197"/>
        <end position="218"/>
    </location>
</feature>
<feature type="transmembrane region" description="Helical" evidence="13">
    <location>
        <begin position="320"/>
        <end position="342"/>
    </location>
</feature>
<comment type="function">
    <text evidence="1">Multidrug efflux pump.</text>
</comment>
<evidence type="ECO:0000256" key="9">
    <source>
        <dbReference type="ARBA" id="ARBA00022989"/>
    </source>
</evidence>
<evidence type="ECO:0000256" key="1">
    <source>
        <dbReference type="ARBA" id="ARBA00003408"/>
    </source>
</evidence>
<dbReference type="EMBL" id="ACFY01000147">
    <property type="protein sequence ID" value="EEG92649.1"/>
    <property type="molecule type" value="Genomic_DNA"/>
</dbReference>
<dbReference type="InterPro" id="IPR002528">
    <property type="entry name" value="MATE_fam"/>
</dbReference>
<feature type="transmembrane region" description="Helical" evidence="13">
    <location>
        <begin position="92"/>
        <end position="117"/>
    </location>
</feature>
<keyword evidence="6" id="KW-0050">Antiport</keyword>
<dbReference type="RefSeq" id="WP_007889447.1">
    <property type="nucleotide sequence ID" value="NZ_ACFY01000147.1"/>
</dbReference>
<evidence type="ECO:0000256" key="13">
    <source>
        <dbReference type="SAM" id="Phobius"/>
    </source>
</evidence>
<sequence length="459" mass="49632">MNQEFMKEKPVMPLVISMALPMTFSMLVNALYNIIDSYFVAQISEDAMTALSLVFPLQNLVNAVVIGFAIGMNAAMAYYLGAQKQQLADKTASIGMLLNMLHGLVLAAICIAVMPVFLGMFTKQAGIIGMGVQYSDIVFLFAVPNAAALCFEKIFQAVGRMKTSMFCMLLGCVTNIVLDPLLIFGIGIFPAMGIRGAALATGIGQIVSLAGYLTAYYWKPIPAKVKVRNMKPEKQLCKKVYSIGIPATLSLALPSVQVSALNAILAVYSASYVLVLGAYFKLQTFLYLTGNGVVQGMRPLIGYNYGAGESKRVKEIFRSALFLIVIVMVIGTILCMAVPQALIGLFTGNPETIRLGREALRLISIGFIVSSVSVTVSGALEGLGKGKESLVISLLRYIVVILPLAFILSRLFQAAGVWHAFWITEFVSAVISWIICKKEIFQWGTSSNVSNWSIGTGLE</sequence>
<organism evidence="14 15">
    <name type="scientific">Roseburia inulinivorans DSM 16841</name>
    <dbReference type="NCBI Taxonomy" id="622312"/>
    <lineage>
        <taxon>Bacteria</taxon>
        <taxon>Bacillati</taxon>
        <taxon>Bacillota</taxon>
        <taxon>Clostridia</taxon>
        <taxon>Lachnospirales</taxon>
        <taxon>Lachnospiraceae</taxon>
        <taxon>Roseburia</taxon>
    </lineage>
</organism>
<keyword evidence="7" id="KW-1003">Cell membrane</keyword>
<evidence type="ECO:0000313" key="14">
    <source>
        <dbReference type="EMBL" id="EEG92649.1"/>
    </source>
</evidence>
<dbReference type="Proteomes" id="UP000003561">
    <property type="component" value="Unassembled WGS sequence"/>
</dbReference>
<gene>
    <name evidence="14" type="ORF">ROSEINA2194_03516</name>
</gene>
<dbReference type="PANTHER" id="PTHR43298:SF2">
    <property type="entry name" value="FMN_FAD EXPORTER YEEO-RELATED"/>
    <property type="match status" value="1"/>
</dbReference>
<evidence type="ECO:0000256" key="2">
    <source>
        <dbReference type="ARBA" id="ARBA00004651"/>
    </source>
</evidence>
<dbReference type="Pfam" id="PF01554">
    <property type="entry name" value="MatE"/>
    <property type="match status" value="2"/>
</dbReference>
<keyword evidence="9 13" id="KW-1133">Transmembrane helix</keyword>
<feature type="transmembrane region" description="Helical" evidence="13">
    <location>
        <begin position="55"/>
        <end position="80"/>
    </location>
</feature>
<evidence type="ECO:0000256" key="12">
    <source>
        <dbReference type="ARBA" id="ARBA00031636"/>
    </source>
</evidence>